<accession>A0A2I0KDS4</accession>
<dbReference type="GeneID" id="116198783"/>
<sequence>MAQAARLSLRMQKELKLLLSDPPPGACLPLLSLDSDLSSLSSIDADIEGPEDTVYAKGVFRIKIQIPERYPFQPPNVTFATPIYHPNIDSGGRICLDILNLPPKGSWQPSLNISTVLTSIGLLLSEPNPDDGLMCEASREYKYNRQAFDQKARSMTQKYARAGANVNKCSEPCIQLDPNLSMMEGARMPKEVRDENGEQKSVQKKLWGMSRKLSLDASSSVEKRDGDRDAEKRPNPHSFGFGCEGNLSIEGTKGEQRDNKETDTRGKLELGQTKQKLSIESRNDVVSKNSKGNVNDASDMRCEKVDFSARGRKLSLGLKGPLKRTEKDNKENIFPVGKLQLPRPANTFADCGIAKEFSLSPLTDLQEIERIEKNQAPFSGEKGCQDLLKSVEVDLHGAEETPTSDMVIVLDSEDSEDDDSGCSRRKGLLGRKRLKNWNSKA</sequence>
<evidence type="ECO:0000313" key="2">
    <source>
        <dbReference type="Proteomes" id="UP000233551"/>
    </source>
</evidence>
<protein>
    <submittedName>
        <fullName evidence="1">Uncharacterized protein</fullName>
    </submittedName>
</protein>
<dbReference type="GO" id="GO:0005524">
    <property type="term" value="F:ATP binding"/>
    <property type="evidence" value="ECO:0007669"/>
    <property type="project" value="UniProtKB-KW"/>
</dbReference>
<keyword evidence="2" id="KW-1185">Reference proteome</keyword>
<dbReference type="FunFam" id="3.10.110.10:FF:000041">
    <property type="entry name" value="Ubiquitin-conjugating enzyme E2 T"/>
    <property type="match status" value="1"/>
</dbReference>
<dbReference type="InterPro" id="IPR016135">
    <property type="entry name" value="UBQ-conjugating_enzyme/RWD"/>
</dbReference>
<organism evidence="1 2">
    <name type="scientific">Punica granatum</name>
    <name type="common">Pomegranate</name>
    <dbReference type="NCBI Taxonomy" id="22663"/>
    <lineage>
        <taxon>Eukaryota</taxon>
        <taxon>Viridiplantae</taxon>
        <taxon>Streptophyta</taxon>
        <taxon>Embryophyta</taxon>
        <taxon>Tracheophyta</taxon>
        <taxon>Spermatophyta</taxon>
        <taxon>Magnoliopsida</taxon>
        <taxon>eudicotyledons</taxon>
        <taxon>Gunneridae</taxon>
        <taxon>Pentapetalae</taxon>
        <taxon>rosids</taxon>
        <taxon>malvids</taxon>
        <taxon>Myrtales</taxon>
        <taxon>Lythraceae</taxon>
        <taxon>Punica</taxon>
    </lineage>
</organism>
<name>A0A2I0KDS4_PUNGR</name>
<dbReference type="Pfam" id="PF00179">
    <property type="entry name" value="UQ_con"/>
    <property type="match status" value="1"/>
</dbReference>
<dbReference type="SUPFAM" id="SSF54495">
    <property type="entry name" value="UBC-like"/>
    <property type="match status" value="1"/>
</dbReference>
<dbReference type="STRING" id="22663.A0A2I0KDS4"/>
<reference evidence="1 2" key="1">
    <citation type="submission" date="2017-11" db="EMBL/GenBank/DDBJ databases">
        <title>De-novo sequencing of pomegranate (Punica granatum L.) genome.</title>
        <authorList>
            <person name="Akparov Z."/>
            <person name="Amiraslanov A."/>
            <person name="Hajiyeva S."/>
            <person name="Abbasov M."/>
            <person name="Kaur K."/>
            <person name="Hamwieh A."/>
            <person name="Solovyev V."/>
            <person name="Salamov A."/>
            <person name="Braich B."/>
            <person name="Kosarev P."/>
            <person name="Mahmoud A."/>
            <person name="Hajiyev E."/>
            <person name="Babayeva S."/>
            <person name="Izzatullayeva V."/>
            <person name="Mammadov A."/>
            <person name="Mammadov A."/>
            <person name="Sharifova S."/>
            <person name="Ojaghi J."/>
            <person name="Eynullazada K."/>
            <person name="Bayramov B."/>
            <person name="Abdulazimova A."/>
            <person name="Shahmuradov I."/>
        </authorList>
    </citation>
    <scope>NUCLEOTIDE SEQUENCE [LARGE SCALE GENOMIC DNA]</scope>
    <source>
        <strain evidence="2">cv. AG2017</strain>
        <tissue evidence="1">Leaf</tissue>
    </source>
</reference>
<dbReference type="CDD" id="cd23805">
    <property type="entry name" value="UBCc_UBE2T"/>
    <property type="match status" value="1"/>
</dbReference>
<proteinExistence type="predicted"/>
<dbReference type="InterPro" id="IPR023313">
    <property type="entry name" value="UBQ-conjugating_AS"/>
</dbReference>
<dbReference type="AlphaFoldDB" id="A0A2I0KDS4"/>
<dbReference type="SMART" id="SM00212">
    <property type="entry name" value="UBCc"/>
    <property type="match status" value="1"/>
</dbReference>
<dbReference type="Gene3D" id="3.10.110.10">
    <property type="entry name" value="Ubiquitin Conjugating Enzyme"/>
    <property type="match status" value="1"/>
</dbReference>
<dbReference type="InterPro" id="IPR000608">
    <property type="entry name" value="UBC"/>
</dbReference>
<dbReference type="EMBL" id="PGOL01000658">
    <property type="protein sequence ID" value="PKI66664.1"/>
    <property type="molecule type" value="Genomic_DNA"/>
</dbReference>
<dbReference type="PROSITE" id="PS50127">
    <property type="entry name" value="UBC_2"/>
    <property type="match status" value="1"/>
</dbReference>
<dbReference type="PANTHER" id="PTHR24068">
    <property type="entry name" value="UBIQUITIN-CONJUGATING ENZYME E2"/>
    <property type="match status" value="1"/>
</dbReference>
<comment type="caution">
    <text evidence="1">The sequence shown here is derived from an EMBL/GenBank/DDBJ whole genome shotgun (WGS) entry which is preliminary data.</text>
</comment>
<dbReference type="PROSITE" id="PS00183">
    <property type="entry name" value="UBC_1"/>
    <property type="match status" value="1"/>
</dbReference>
<gene>
    <name evidence="1" type="ORF">CRG98_012859</name>
</gene>
<dbReference type="OrthoDB" id="9978460at2759"/>
<dbReference type="GO" id="GO:0061631">
    <property type="term" value="F:ubiquitin conjugating enzyme activity"/>
    <property type="evidence" value="ECO:0007669"/>
    <property type="project" value="UniProtKB-EC"/>
</dbReference>
<evidence type="ECO:0000313" key="1">
    <source>
        <dbReference type="EMBL" id="PKI66664.1"/>
    </source>
</evidence>
<dbReference type="Proteomes" id="UP000233551">
    <property type="component" value="Unassembled WGS sequence"/>
</dbReference>